<evidence type="ECO:0000313" key="5">
    <source>
        <dbReference type="EMBL" id="CAD7576665.1"/>
    </source>
</evidence>
<dbReference type="CDD" id="cd01450">
    <property type="entry name" value="vWFA_subfamily_ECM"/>
    <property type="match status" value="1"/>
</dbReference>
<feature type="domain" description="VWFA" evidence="3">
    <location>
        <begin position="546"/>
        <end position="689"/>
    </location>
</feature>
<dbReference type="SMART" id="SM00327">
    <property type="entry name" value="VWA"/>
    <property type="match status" value="3"/>
</dbReference>
<dbReference type="SUPFAM" id="SSF53300">
    <property type="entry name" value="vWA-like"/>
    <property type="match status" value="3"/>
</dbReference>
<dbReference type="SUPFAM" id="SSF57535">
    <property type="entry name" value="Complement control module/SCR domain"/>
    <property type="match status" value="2"/>
</dbReference>
<dbReference type="InterPro" id="IPR016186">
    <property type="entry name" value="C-type_lectin-like/link_sf"/>
</dbReference>
<dbReference type="InterPro" id="IPR050525">
    <property type="entry name" value="ECM_Assembly_Org"/>
</dbReference>
<dbReference type="PANTHER" id="PTHR24020:SF84">
    <property type="entry name" value="VWFA DOMAIN-CONTAINING PROTEIN"/>
    <property type="match status" value="1"/>
</dbReference>
<comment type="caution">
    <text evidence="2">Lacks conserved residue(s) required for the propagation of feature annotation.</text>
</comment>
<dbReference type="InterPro" id="IPR036465">
    <property type="entry name" value="vWFA_dom_sf"/>
</dbReference>
<dbReference type="CDD" id="cd00037">
    <property type="entry name" value="CLECT"/>
    <property type="match status" value="1"/>
</dbReference>
<feature type="disulfide bond" evidence="2">
    <location>
        <begin position="461"/>
        <end position="504"/>
    </location>
</feature>
<dbReference type="PANTHER" id="PTHR24020">
    <property type="entry name" value="COLLAGEN ALPHA"/>
    <property type="match status" value="1"/>
</dbReference>
<gene>
    <name evidence="5" type="ORF">TCMB3V08_LOCUS9230</name>
</gene>
<dbReference type="InterPro" id="IPR000436">
    <property type="entry name" value="Sushi_SCR_CCP_dom"/>
</dbReference>
<dbReference type="AlphaFoldDB" id="A0A7R9JCV4"/>
<name>A0A7R9JCV4_TIMCA</name>
<organism evidence="5">
    <name type="scientific">Timema californicum</name>
    <name type="common">California timema</name>
    <name type="synonym">Walking stick</name>
    <dbReference type="NCBI Taxonomy" id="61474"/>
    <lineage>
        <taxon>Eukaryota</taxon>
        <taxon>Metazoa</taxon>
        <taxon>Ecdysozoa</taxon>
        <taxon>Arthropoda</taxon>
        <taxon>Hexapoda</taxon>
        <taxon>Insecta</taxon>
        <taxon>Pterygota</taxon>
        <taxon>Neoptera</taxon>
        <taxon>Polyneoptera</taxon>
        <taxon>Phasmatodea</taxon>
        <taxon>Timematodea</taxon>
        <taxon>Timematoidea</taxon>
        <taxon>Timematidae</taxon>
        <taxon>Timema</taxon>
    </lineage>
</organism>
<dbReference type="Pfam" id="PF00084">
    <property type="entry name" value="Sushi"/>
    <property type="match status" value="2"/>
</dbReference>
<proteinExistence type="predicted"/>
<evidence type="ECO:0000259" key="3">
    <source>
        <dbReference type="PROSITE" id="PS50234"/>
    </source>
</evidence>
<dbReference type="SMART" id="SM00032">
    <property type="entry name" value="CCP"/>
    <property type="match status" value="3"/>
</dbReference>
<evidence type="ECO:0000259" key="4">
    <source>
        <dbReference type="PROSITE" id="PS50923"/>
    </source>
</evidence>
<dbReference type="InterPro" id="IPR035976">
    <property type="entry name" value="Sushi/SCR/CCP_sf"/>
</dbReference>
<dbReference type="Gene3D" id="3.40.50.410">
    <property type="entry name" value="von Willebrand factor, type A domain"/>
    <property type="match status" value="4"/>
</dbReference>
<evidence type="ECO:0000256" key="1">
    <source>
        <dbReference type="ARBA" id="ARBA00023157"/>
    </source>
</evidence>
<dbReference type="GO" id="GO:0032991">
    <property type="term" value="C:protein-containing complex"/>
    <property type="evidence" value="ECO:0007669"/>
    <property type="project" value="UniProtKB-ARBA"/>
</dbReference>
<dbReference type="CDD" id="cd00033">
    <property type="entry name" value="CCP"/>
    <property type="match status" value="3"/>
</dbReference>
<dbReference type="Gene3D" id="2.10.70.10">
    <property type="entry name" value="Complement Module, domain 1"/>
    <property type="match status" value="1"/>
</dbReference>
<dbReference type="InterPro" id="IPR002035">
    <property type="entry name" value="VWF_A"/>
</dbReference>
<keyword evidence="1 2" id="KW-1015">Disulfide bond</keyword>
<dbReference type="Gene3D" id="3.10.100.10">
    <property type="entry name" value="Mannose-Binding Protein A, subunit A"/>
    <property type="match status" value="1"/>
</dbReference>
<sequence>MNGYKTGGVPEIWTDGHSRDSLWFWELTSEEVPMVPDEDGFPAWARDNPELDCLALDMTAVNHPVFSDVDCYQPRPFVCETGCVPLGHPKQGHWSRPECYTNVARHGEECDLVCDRGAELWGKKRLTCGKDRWGNTVSSCIGTEHLGVHFVKRLNLTLNAVIDGSLRGTGLLFVLAKTSNMGQSNFNSVQEFTKSVAASVRLEPNLVSSGVITFGSSPKLAVPLSTSDTCTFFESVDQITYEYDDGDNLDYNQVLELAKSVINHTSLIQRTVIETEPTDGKEKDGEGNHDIMPVLTGQFEHIRTCLNMVDKPPSFYLSLGRDVTTAVSLWAKGLSHSTLGVSTPHRLILEITNSDGDMTGHPAYLSPEGVVLPDLVLHTTFLVLLVDGLSSSELGSIVSDMKALGTIFFTVGIGDVNGDVLEQIASAPMAAGLQEEEHPNFYYLSSFAAFGEMVNFLNESCMRLQEQMLGTWSPSSQTHGVLNSTCSMTCREGFELVGDPTLTCTPRGWFGSAGKARVPTCHSIVAVAHLMFDAMENELAQFEKVAILFLLDHSNSMTNDDFVKQTSFVKMMINKFLLSEDRVAGLITFNTRAMGVIPLNTSKTCSFLMSLEKVKFQGGGTNFEAALIAAEEEINKYDMNNQTIIFLMTDGRSQGNPRNVADRLKSKGNVIFTLGVGGYKRPQLEPIATVGPYMRSSEKHCCTTLSQKLSGTWSPGECSTTPSEESDNCSLLCDPGYGLFGSPEVTCTRTGWKADTISQLISNNIRDTIDSFDGVDALLFIVDQTERLEKDSFTVIIEFIKAIITRFPLHDKHTAGLISSHKMGSDIDIDINTKKTCSFLDKLSGVKFMRGSPSLGKALKLAKKIEGYDRENATLIILITDRQMIPSTTLNLARKVRNGGKKILVIAVDNRDARPRLLAISSDNNRTARNLISLDSYDTLEAVTEFMTEHEHLVSWYADTGYLYPNCAEL</sequence>
<feature type="domain" description="VWFA" evidence="3">
    <location>
        <begin position="170"/>
        <end position="457"/>
    </location>
</feature>
<dbReference type="PROSITE" id="PS50923">
    <property type="entry name" value="SUSHI"/>
    <property type="match status" value="1"/>
</dbReference>
<feature type="domain" description="VWFA" evidence="3">
    <location>
        <begin position="777"/>
        <end position="947"/>
    </location>
</feature>
<keyword evidence="2" id="KW-0768">Sushi</keyword>
<reference evidence="5" key="1">
    <citation type="submission" date="2020-11" db="EMBL/GenBank/DDBJ databases">
        <authorList>
            <person name="Tran Van P."/>
        </authorList>
    </citation>
    <scope>NUCLEOTIDE SEQUENCE</scope>
</reference>
<dbReference type="Pfam" id="PF00092">
    <property type="entry name" value="VWA"/>
    <property type="match status" value="3"/>
</dbReference>
<dbReference type="EMBL" id="OE184529">
    <property type="protein sequence ID" value="CAD7576665.1"/>
    <property type="molecule type" value="Genomic_DNA"/>
</dbReference>
<dbReference type="PROSITE" id="PS50234">
    <property type="entry name" value="VWFA"/>
    <property type="match status" value="3"/>
</dbReference>
<feature type="domain" description="Sushi" evidence="4">
    <location>
        <begin position="459"/>
        <end position="523"/>
    </location>
</feature>
<protein>
    <submittedName>
        <fullName evidence="5">(California timema) hypothetical protein</fullName>
    </submittedName>
</protein>
<evidence type="ECO:0000256" key="2">
    <source>
        <dbReference type="PROSITE-ProRule" id="PRU00302"/>
    </source>
</evidence>
<accession>A0A7R9JCV4</accession>